<feature type="compositionally biased region" description="Basic and acidic residues" evidence="1">
    <location>
        <begin position="333"/>
        <end position="347"/>
    </location>
</feature>
<name>A0ABM1VLW6_ECHTE</name>
<feature type="compositionally biased region" description="Pro residues" evidence="1">
    <location>
        <begin position="293"/>
        <end position="326"/>
    </location>
</feature>
<feature type="compositionally biased region" description="Basic and acidic residues" evidence="1">
    <location>
        <begin position="240"/>
        <end position="268"/>
    </location>
</feature>
<reference evidence="3" key="1">
    <citation type="submission" date="2025-08" db="UniProtKB">
        <authorList>
            <consortium name="RefSeq"/>
        </authorList>
    </citation>
    <scope>IDENTIFICATION</scope>
</reference>
<evidence type="ECO:0000256" key="1">
    <source>
        <dbReference type="SAM" id="MobiDB-lite"/>
    </source>
</evidence>
<dbReference type="Proteomes" id="UP000694863">
    <property type="component" value="Unplaced"/>
</dbReference>
<feature type="compositionally biased region" description="Acidic residues" evidence="1">
    <location>
        <begin position="350"/>
        <end position="361"/>
    </location>
</feature>
<feature type="compositionally biased region" description="Basic and acidic residues" evidence="1">
    <location>
        <begin position="430"/>
        <end position="447"/>
    </location>
</feature>
<feature type="compositionally biased region" description="Low complexity" evidence="1">
    <location>
        <begin position="190"/>
        <end position="202"/>
    </location>
</feature>
<sequence length="517" mass="56722">MPRSPHQEASGLPWSSPEPTMGSVQASEPRARQLWSLEPSMVPAETWEATAPHRRKLCPLSCRSPARESSAQLPCSSLCQAQVWGCPVHPPSSPKPSGLPALASEATALPLRRLCHLSLEEQPLGMIAHPLGAPEPLLSPTVATRPRQSRARVRSSSLPARRRPPSGSPECPSIQLEKLLPERFLASRAAAPRWRSPDPSSRLAAPPMESTTLPSAWTAPQSRLMTRPSRSPEPQSRQRAQKERDPQLREQRLRWKEAPELQAPREAKSPLPGMKEPLLPPGPPLPLREQPLALPPPLPQPGPCLALPPLPGPEIQPADLPSPVPPRAAARRAKAERGRSRTRRDPGSDSSDDELSGDESDIPSGCFIWRKWKKSKRSKSAQKSCCNFFPKLLTGAFGACFRKRTRSAEPRSASQDQTIPLAEKRRQKRKEAMEKRAQKRAEKARSKIIDKQLQDEKMGYMCTHRLLLLGNAAALPASRAAGGRGGWQGGLVARRARGRGGPGQRQERLPESSNQGP</sequence>
<feature type="region of interest" description="Disordered" evidence="1">
    <location>
        <begin position="133"/>
        <end position="175"/>
    </location>
</feature>
<protein>
    <submittedName>
        <fullName evidence="3">Protein ALEX-like</fullName>
    </submittedName>
</protein>
<dbReference type="GeneID" id="115871969"/>
<keyword evidence="2" id="KW-1185">Reference proteome</keyword>
<feature type="region of interest" description="Disordered" evidence="1">
    <location>
        <begin position="405"/>
        <end position="447"/>
    </location>
</feature>
<feature type="region of interest" description="Disordered" evidence="1">
    <location>
        <begin position="190"/>
        <end position="364"/>
    </location>
</feature>
<gene>
    <name evidence="3" type="primary">LOC115871969</name>
</gene>
<organism evidence="2 3">
    <name type="scientific">Echinops telfairi</name>
    <name type="common">Lesser hedgehog tenrec</name>
    <dbReference type="NCBI Taxonomy" id="9371"/>
    <lineage>
        <taxon>Eukaryota</taxon>
        <taxon>Metazoa</taxon>
        <taxon>Chordata</taxon>
        <taxon>Craniata</taxon>
        <taxon>Vertebrata</taxon>
        <taxon>Euteleostomi</taxon>
        <taxon>Mammalia</taxon>
        <taxon>Eutheria</taxon>
        <taxon>Afrotheria</taxon>
        <taxon>Tenrecidae</taxon>
        <taxon>Tenrecinae</taxon>
        <taxon>Echinops</taxon>
    </lineage>
</organism>
<evidence type="ECO:0000313" key="2">
    <source>
        <dbReference type="Proteomes" id="UP000694863"/>
    </source>
</evidence>
<feature type="region of interest" description="Disordered" evidence="1">
    <location>
        <begin position="1"/>
        <end position="35"/>
    </location>
</feature>
<feature type="region of interest" description="Disordered" evidence="1">
    <location>
        <begin position="478"/>
        <end position="517"/>
    </location>
</feature>
<proteinExistence type="predicted"/>
<feature type="compositionally biased region" description="Polar residues" evidence="1">
    <location>
        <begin position="209"/>
        <end position="238"/>
    </location>
</feature>
<dbReference type="RefSeq" id="XP_030743339.2">
    <property type="nucleotide sequence ID" value="XM_030887479.2"/>
</dbReference>
<evidence type="ECO:0000313" key="3">
    <source>
        <dbReference type="RefSeq" id="XP_030743339.2"/>
    </source>
</evidence>
<accession>A0ABM1VLW6</accession>